<protein>
    <submittedName>
        <fullName evidence="1">DNA-directed DNA polymerase</fullName>
    </submittedName>
</protein>
<reference evidence="1" key="1">
    <citation type="submission" date="2016-06" db="UniProtKB">
        <authorList>
            <consortium name="WormBaseParasite"/>
        </authorList>
    </citation>
    <scope>IDENTIFICATION</scope>
</reference>
<proteinExistence type="predicted"/>
<evidence type="ECO:0000313" key="1">
    <source>
        <dbReference type="WBParaSite" id="GPUH_0000460901-mRNA-1"/>
    </source>
</evidence>
<sequence length="92" mass="10514">LRDICDCWKTNTANEDARRMLQDCLSVDINSTGLKSQLDWISLLEDMFASACTQRGIVYNSEFAKYLSKVKESLRGQHFRLLNLLVRLASAN</sequence>
<dbReference type="AlphaFoldDB" id="A0A183D7B1"/>
<accession>A0A183D7B1</accession>
<name>A0A183D7B1_9BILA</name>
<organism evidence="1">
    <name type="scientific">Gongylonema pulchrum</name>
    <dbReference type="NCBI Taxonomy" id="637853"/>
    <lineage>
        <taxon>Eukaryota</taxon>
        <taxon>Metazoa</taxon>
        <taxon>Ecdysozoa</taxon>
        <taxon>Nematoda</taxon>
        <taxon>Chromadorea</taxon>
        <taxon>Rhabditida</taxon>
        <taxon>Spirurina</taxon>
        <taxon>Spiruromorpha</taxon>
        <taxon>Spiruroidea</taxon>
        <taxon>Gongylonematidae</taxon>
        <taxon>Gongylonema</taxon>
    </lineage>
</organism>
<dbReference type="WBParaSite" id="GPUH_0000460901-mRNA-1">
    <property type="protein sequence ID" value="GPUH_0000460901-mRNA-1"/>
    <property type="gene ID" value="GPUH_0000460901"/>
</dbReference>